<sequence>MKYILRILIKYKIILADFEIRIYRQMSREENEVFWKMGKAGREGEKNPLGLPFNYF</sequence>
<accession>A0A7H8QE40</accession>
<organism evidence="1 2">
    <name type="scientific">Planococcus glaciei</name>
    <dbReference type="NCBI Taxonomy" id="459472"/>
    <lineage>
        <taxon>Bacteria</taxon>
        <taxon>Bacillati</taxon>
        <taxon>Bacillota</taxon>
        <taxon>Bacilli</taxon>
        <taxon>Bacillales</taxon>
        <taxon>Caryophanaceae</taxon>
        <taxon>Planococcus</taxon>
    </lineage>
</organism>
<dbReference type="RefSeq" id="WP_176294966.1">
    <property type="nucleotide sequence ID" value="NZ_CP051177.1"/>
</dbReference>
<keyword evidence="2" id="KW-1185">Reference proteome</keyword>
<dbReference type="Proteomes" id="UP000509222">
    <property type="component" value="Chromosome"/>
</dbReference>
<dbReference type="AlphaFoldDB" id="A0A7H8QE40"/>
<evidence type="ECO:0000313" key="2">
    <source>
        <dbReference type="Proteomes" id="UP000509222"/>
    </source>
</evidence>
<dbReference type="EMBL" id="CP051177">
    <property type="protein sequence ID" value="QKX52220.1"/>
    <property type="molecule type" value="Genomic_DNA"/>
</dbReference>
<reference evidence="2" key="1">
    <citation type="submission" date="2020-06" db="EMBL/GenBank/DDBJ databases">
        <title>Isolation of Planomicrobium glaciei.</title>
        <authorList>
            <person name="Malisova L."/>
            <person name="Safrankova R."/>
            <person name="Jakubu V."/>
            <person name="Spanelova P."/>
        </authorList>
    </citation>
    <scope>NUCLEOTIDE SEQUENCE [LARGE SCALE GENOMIC DNA]</scope>
    <source>
        <strain evidence="2">NRL-ATB46093</strain>
    </source>
</reference>
<name>A0A7H8QE40_9BACL</name>
<evidence type="ECO:0000313" key="1">
    <source>
        <dbReference type="EMBL" id="QKX52220.1"/>
    </source>
</evidence>
<proteinExistence type="predicted"/>
<gene>
    <name evidence="1" type="ORF">HF394_17480</name>
</gene>
<protein>
    <submittedName>
        <fullName evidence="1">Uncharacterized protein</fullName>
    </submittedName>
</protein>